<dbReference type="Proteomes" id="UP000094626">
    <property type="component" value="Plasmid pSA2"/>
</dbReference>
<accession>A0A1D8AEQ4</accession>
<name>A0A1D8AEQ4_9SPHN</name>
<evidence type="ECO:0000313" key="2">
    <source>
        <dbReference type="Proteomes" id="UP000094626"/>
    </source>
</evidence>
<keyword evidence="1" id="KW-0614">Plasmid</keyword>
<proteinExistence type="predicted"/>
<sequence length="100" mass="11470">MVVGTYLKHGHLRVITVPLTTRDYSPEHSLELTPRVIEHLRLDTRSRIVWNDVNEFTWVGPDVRSGANGTPVICAMPEKIYRQVAANILARRVKITHRTE</sequence>
<dbReference type="KEGG" id="nre:BES08_27590"/>
<evidence type="ECO:0000313" key="1">
    <source>
        <dbReference type="EMBL" id="AOR80606.1"/>
    </source>
</evidence>
<geneLocation type="plasmid" evidence="1 2">
    <name>pSA2</name>
</geneLocation>
<keyword evidence="2" id="KW-1185">Reference proteome</keyword>
<reference evidence="2" key="1">
    <citation type="journal article" date="2017" name="J. Biotechnol.">
        <title>Complete genome sequence of Novosphingobium resinovorum SA1, a versatile xenobiotic-degrading bacterium capable of utilizing sulfanilic acid.</title>
        <authorList>
            <person name="Hegedus B."/>
            <person name="Kos P.B."/>
            <person name="Balint B."/>
            <person name="Maroti G."/>
            <person name="Gan H.M."/>
            <person name="Perei K."/>
            <person name="Rakhely G."/>
        </authorList>
    </citation>
    <scope>NUCLEOTIDE SEQUENCE [LARGE SCALE GENOMIC DNA]</scope>
    <source>
        <strain evidence="2">SA1</strain>
    </source>
</reference>
<gene>
    <name evidence="1" type="ORF">BES08_27590</name>
</gene>
<protein>
    <submittedName>
        <fullName evidence="1">Uncharacterized protein</fullName>
    </submittedName>
</protein>
<organism evidence="1 2">
    <name type="scientific">Novosphingobium resinovorum</name>
    <dbReference type="NCBI Taxonomy" id="158500"/>
    <lineage>
        <taxon>Bacteria</taxon>
        <taxon>Pseudomonadati</taxon>
        <taxon>Pseudomonadota</taxon>
        <taxon>Alphaproteobacteria</taxon>
        <taxon>Sphingomonadales</taxon>
        <taxon>Sphingomonadaceae</taxon>
        <taxon>Novosphingobium</taxon>
    </lineage>
</organism>
<dbReference type="EMBL" id="CP017077">
    <property type="protein sequence ID" value="AOR80606.1"/>
    <property type="molecule type" value="Genomic_DNA"/>
</dbReference>
<dbReference type="AlphaFoldDB" id="A0A1D8AEQ4"/>